<feature type="region of interest" description="Disordered" evidence="5">
    <location>
        <begin position="539"/>
        <end position="561"/>
    </location>
</feature>
<dbReference type="PANTHER" id="PTHR18921">
    <property type="entry name" value="MYOSIN HEAVY CHAIN - RELATED"/>
    <property type="match status" value="1"/>
</dbReference>
<proteinExistence type="predicted"/>
<reference evidence="6 7" key="1">
    <citation type="submission" date="2020-04" db="EMBL/GenBank/DDBJ databases">
        <authorList>
            <person name="Laetsch R D."/>
            <person name="Stevens L."/>
            <person name="Kumar S."/>
            <person name="Blaxter L. M."/>
        </authorList>
    </citation>
    <scope>NUCLEOTIDE SEQUENCE [LARGE SCALE GENOMIC DNA]</scope>
</reference>
<gene>
    <name evidence="6" type="ORF">CBOVIS_LOCUS4586</name>
</gene>
<dbReference type="GO" id="GO:0031267">
    <property type="term" value="F:small GTPase binding"/>
    <property type="evidence" value="ECO:0007669"/>
    <property type="project" value="TreeGrafter"/>
</dbReference>
<evidence type="ECO:0000256" key="1">
    <source>
        <dbReference type="ARBA" id="ARBA00004555"/>
    </source>
</evidence>
<dbReference type="EMBL" id="CADEPM010000003">
    <property type="protein sequence ID" value="CAB3401904.1"/>
    <property type="molecule type" value="Genomic_DNA"/>
</dbReference>
<evidence type="ECO:0000256" key="2">
    <source>
        <dbReference type="ARBA" id="ARBA00023034"/>
    </source>
</evidence>
<organism evidence="6 7">
    <name type="scientific">Caenorhabditis bovis</name>
    <dbReference type="NCBI Taxonomy" id="2654633"/>
    <lineage>
        <taxon>Eukaryota</taxon>
        <taxon>Metazoa</taxon>
        <taxon>Ecdysozoa</taxon>
        <taxon>Nematoda</taxon>
        <taxon>Chromadorea</taxon>
        <taxon>Rhabditida</taxon>
        <taxon>Rhabditina</taxon>
        <taxon>Rhabditomorpha</taxon>
        <taxon>Rhabditoidea</taxon>
        <taxon>Rhabditidae</taxon>
        <taxon>Peloderinae</taxon>
        <taxon>Caenorhabditis</taxon>
    </lineage>
</organism>
<protein>
    <recommendedName>
        <fullName evidence="8">GRIP domain-containing protein</fullName>
    </recommendedName>
</protein>
<dbReference type="PANTHER" id="PTHR18921:SF2">
    <property type="entry name" value="THYROID RECEPTOR-INTERACTING PROTEIN 11"/>
    <property type="match status" value="1"/>
</dbReference>
<evidence type="ECO:0000256" key="3">
    <source>
        <dbReference type="ARBA" id="ARBA00023054"/>
    </source>
</evidence>
<accession>A0A8S1EE21</accession>
<evidence type="ECO:0000256" key="4">
    <source>
        <dbReference type="SAM" id="Coils"/>
    </source>
</evidence>
<keyword evidence="7" id="KW-1185">Reference proteome</keyword>
<dbReference type="OrthoDB" id="425925at2759"/>
<name>A0A8S1EE21_9PELO</name>
<dbReference type="GO" id="GO:0005794">
    <property type="term" value="C:Golgi apparatus"/>
    <property type="evidence" value="ECO:0007669"/>
    <property type="project" value="UniProtKB-SubCell"/>
</dbReference>
<feature type="coiled-coil region" evidence="4">
    <location>
        <begin position="246"/>
        <end position="340"/>
    </location>
</feature>
<feature type="coiled-coil region" evidence="4">
    <location>
        <begin position="672"/>
        <end position="699"/>
    </location>
</feature>
<dbReference type="AlphaFoldDB" id="A0A8S1EE21"/>
<evidence type="ECO:0008006" key="8">
    <source>
        <dbReference type="Google" id="ProtNLM"/>
    </source>
</evidence>
<dbReference type="Proteomes" id="UP000494206">
    <property type="component" value="Unassembled WGS sequence"/>
</dbReference>
<feature type="coiled-coil region" evidence="4">
    <location>
        <begin position="5"/>
        <end position="148"/>
    </location>
</feature>
<dbReference type="GO" id="GO:0006888">
    <property type="term" value="P:endoplasmic reticulum to Golgi vesicle-mediated transport"/>
    <property type="evidence" value="ECO:0007669"/>
    <property type="project" value="TreeGrafter"/>
</dbReference>
<feature type="compositionally biased region" description="Polar residues" evidence="5">
    <location>
        <begin position="1177"/>
        <end position="1200"/>
    </location>
</feature>
<feature type="compositionally biased region" description="Low complexity" evidence="5">
    <location>
        <begin position="1201"/>
        <end position="1224"/>
    </location>
</feature>
<sequence>MSGWLRNLQGQITDLANEVLNEASEVINEAREEVSDPDTELQVAKKNCAEAEKKLAIENAKVKSLEDENKTLQQQLYDAHVEIDAVSAKFTNMVKQRDDEIKKLKVQIEQINDSGWNQGGDEATSQVIEDLKKELAHWKSLVEEAHKENYVPQSQVERQIEELCAKKEHEVQCLVEAHNEALTELREMYEEKLQALQLCNASSSTSNADTLDAVMLEKDEFTRSKASTNGSENGERPVVVDLGAHDELADERVKQIEAELDRMREEREQLIAERDEVLESLKLQNAELANAYNDLNTEFETYKKENATVQTRNEDLNSRIDSLKASLIEYEERYEMCKRENMETVAQLAKLSEDFDRLRNGIASVSQRRENCDHMVNEEIEKLREALNESRAERERLREDVHRFQEAVEDINSELEKLRDSNHRLLAENQALTANLANYDVTMRDIISASEKDIVDFKEQFKNIRETHSTEREAVLGENSALRSEVESLRKQNEYLHEESKLLREVNEKLKAKSGNDDTRAELLETKINLLEQMRTELSEENENLKRDVQSAKHETAEKQTELETVRKELTDAQTDPDLIEKMNKLNLALDENPAIDHDGLVAKLKSMIANQQAQITELLEANTEKSEECEEVRNEVRNLEKEVEIRQTCVDEMISQTNTLQYQQQTMTTEISELTAKLVAKEQELLKMQQDLAHERDKMEEIAEMDVILDSIIKEAGDDVLPYSTTNLPSISSQQNNPILLLKSRVEIARDIMASQLRELEALKKNEKEEAHIFQPQQSEDVVSWREFEELAAKKEAADSELQRAIEEASANIENLKKASSSQEDAQARQQLSLENEELKKALVAKHEESVEYYNQLQACVTRNQQIEAQFLELSKKCDELNAQLHASVEISEKRAKELERLKEHLMLVEETSTREAVEAEQRETELRARIKALEARGHAAETGASESTQQYQIQIAALTSKLEAVERTSSEWQTKYDSEMKAREQTQEALTSLQNVVRELSIDHERDSAAASHRNLELQSVINGLNNELGELREQFERQQIGRQSAEEYGERLKLQLESKQKIIEDLEIQIEELRAPTSSKSQQQQDSYRIDDATLRQLFLNYFMAEPSKRADIAMLLASILEYPPADMEKVRNAVRQSFGQASSFFGARSSPQPASSSLTEQFIRFLEAESESSKTAPNLPTRSSVEPPQISLRASLSPTPSSNQPASSSSSAAALDSLLR</sequence>
<comment type="subcellular location">
    <subcellularLocation>
        <location evidence="1">Golgi apparatus</location>
    </subcellularLocation>
</comment>
<evidence type="ECO:0000313" key="7">
    <source>
        <dbReference type="Proteomes" id="UP000494206"/>
    </source>
</evidence>
<dbReference type="GO" id="GO:0007030">
    <property type="term" value="P:Golgi organization"/>
    <property type="evidence" value="ECO:0007669"/>
    <property type="project" value="TreeGrafter"/>
</dbReference>
<feature type="coiled-coil region" evidence="4">
    <location>
        <begin position="373"/>
        <end position="435"/>
    </location>
</feature>
<feature type="region of interest" description="Disordered" evidence="5">
    <location>
        <begin position="1173"/>
        <end position="1224"/>
    </location>
</feature>
<feature type="coiled-coil region" evidence="4">
    <location>
        <begin position="602"/>
        <end position="643"/>
    </location>
</feature>
<evidence type="ECO:0000256" key="5">
    <source>
        <dbReference type="SAM" id="MobiDB-lite"/>
    </source>
</evidence>
<feature type="coiled-coil region" evidence="4">
    <location>
        <begin position="747"/>
        <end position="1079"/>
    </location>
</feature>
<keyword evidence="3 4" id="KW-0175">Coiled coil</keyword>
<keyword evidence="2" id="KW-0333">Golgi apparatus</keyword>
<evidence type="ECO:0000313" key="6">
    <source>
        <dbReference type="EMBL" id="CAB3401904.1"/>
    </source>
</evidence>
<comment type="caution">
    <text evidence="6">The sequence shown here is derived from an EMBL/GenBank/DDBJ whole genome shotgun (WGS) entry which is preliminary data.</text>
</comment>